<dbReference type="PANTHER" id="PTHR36373">
    <property type="entry name" value="EXPRESSED PROTEIN"/>
    <property type="match status" value="1"/>
</dbReference>
<keyword evidence="3" id="KW-1185">Reference proteome</keyword>
<dbReference type="AlphaFoldDB" id="A0A4Y7KVT4"/>
<feature type="compositionally biased region" description="Polar residues" evidence="1">
    <location>
        <begin position="142"/>
        <end position="151"/>
    </location>
</feature>
<dbReference type="OrthoDB" id="1924112at2759"/>
<name>A0A4Y7KVT4_PAPSO</name>
<feature type="compositionally biased region" description="Basic and acidic residues" evidence="1">
    <location>
        <begin position="96"/>
        <end position="110"/>
    </location>
</feature>
<dbReference type="EMBL" id="CM010723">
    <property type="protein sequence ID" value="RZC77454.1"/>
    <property type="molecule type" value="Genomic_DNA"/>
</dbReference>
<evidence type="ECO:0000256" key="1">
    <source>
        <dbReference type="SAM" id="MobiDB-lite"/>
    </source>
</evidence>
<gene>
    <name evidence="2" type="ORF">C5167_001618</name>
</gene>
<evidence type="ECO:0000313" key="3">
    <source>
        <dbReference type="Proteomes" id="UP000316621"/>
    </source>
</evidence>
<dbReference type="OMA" id="QGNKSWR"/>
<evidence type="ECO:0000313" key="2">
    <source>
        <dbReference type="EMBL" id="RZC77454.1"/>
    </source>
</evidence>
<accession>A0A4Y7KVT4</accession>
<sequence length="400" mass="44931">MEPASIDWKNVNSIYIEDELYEHINAPKFINFTAPDDPVDDEAWFCKPDCKHPKTAEDFRRSYPNSKAKFIRALSSVSEPLLLGDRNCRDSYLKRRLHNDQRPPESHGDSENENPNLSTPPPRNPLKAVFKSSAEKKKCNKQLGTSSPAESSQERRNPQLKTTLSARNLFSGKEILSQITELCGELKKLATRATQKEGCEKSNEEKAVLVNEKKTLFQELLANGCSVDLNDKVDEQDERVSLFAEKENEKESRPLLAEKVNLESPTSNGKQKLRRKKKFEDTENIPMSLDLKKIVGQNSLQVRTNPPSPQCFSAARGPLRSTKAITPLKTIKSMPAERGILQEVGQNSSRLATNDDQLHGEEKACNKNISHAKSTTTSGGSEEARSLDIFWFLKPCTMSS</sequence>
<protein>
    <submittedName>
        <fullName evidence="2">Uncharacterized protein</fullName>
    </submittedName>
</protein>
<feature type="region of interest" description="Disordered" evidence="1">
    <location>
        <begin position="96"/>
        <end position="161"/>
    </location>
</feature>
<reference evidence="2 3" key="1">
    <citation type="journal article" date="2018" name="Science">
        <title>The opium poppy genome and morphinan production.</title>
        <authorList>
            <person name="Guo L."/>
            <person name="Winzer T."/>
            <person name="Yang X."/>
            <person name="Li Y."/>
            <person name="Ning Z."/>
            <person name="He Z."/>
            <person name="Teodor R."/>
            <person name="Lu Y."/>
            <person name="Bowser T.A."/>
            <person name="Graham I.A."/>
            <person name="Ye K."/>
        </authorList>
    </citation>
    <scope>NUCLEOTIDE SEQUENCE [LARGE SCALE GENOMIC DNA]</scope>
    <source>
        <strain evidence="3">cv. HN1</strain>
        <tissue evidence="2">Leaves</tissue>
    </source>
</reference>
<dbReference type="Gramene" id="RZC77454">
    <property type="protein sequence ID" value="RZC77454"/>
    <property type="gene ID" value="C5167_001618"/>
</dbReference>
<dbReference type="PANTHER" id="PTHR36373:SF1">
    <property type="entry name" value="EXPRESSED PROTEIN"/>
    <property type="match status" value="1"/>
</dbReference>
<proteinExistence type="predicted"/>
<organism evidence="2 3">
    <name type="scientific">Papaver somniferum</name>
    <name type="common">Opium poppy</name>
    <dbReference type="NCBI Taxonomy" id="3469"/>
    <lineage>
        <taxon>Eukaryota</taxon>
        <taxon>Viridiplantae</taxon>
        <taxon>Streptophyta</taxon>
        <taxon>Embryophyta</taxon>
        <taxon>Tracheophyta</taxon>
        <taxon>Spermatophyta</taxon>
        <taxon>Magnoliopsida</taxon>
        <taxon>Ranunculales</taxon>
        <taxon>Papaveraceae</taxon>
        <taxon>Papaveroideae</taxon>
        <taxon>Papaver</taxon>
    </lineage>
</organism>
<dbReference type="Proteomes" id="UP000316621">
    <property type="component" value="Chromosome 9"/>
</dbReference>